<feature type="active site" evidence="8">
    <location>
        <position position="566"/>
    </location>
</feature>
<evidence type="ECO:0000256" key="7">
    <source>
        <dbReference type="ARBA" id="ARBA00023326"/>
    </source>
</evidence>
<evidence type="ECO:0000256" key="10">
    <source>
        <dbReference type="SAM" id="Phobius"/>
    </source>
</evidence>
<dbReference type="Proteomes" id="UP000288805">
    <property type="component" value="Unassembled WGS sequence"/>
</dbReference>
<keyword evidence="5 8" id="KW-0119">Carbohydrate metabolism</keyword>
<evidence type="ECO:0000256" key="2">
    <source>
        <dbReference type="ARBA" id="ARBA00007072"/>
    </source>
</evidence>
<keyword evidence="10" id="KW-0472">Membrane</keyword>
<evidence type="ECO:0000313" key="13">
    <source>
        <dbReference type="Proteomes" id="UP000288805"/>
    </source>
</evidence>
<dbReference type="PANTHER" id="PTHR22298">
    <property type="entry name" value="ENDO-1,4-BETA-GLUCANASE"/>
    <property type="match status" value="1"/>
</dbReference>
<feature type="active site" evidence="8">
    <location>
        <position position="557"/>
    </location>
</feature>
<accession>A0A438KH81</accession>
<dbReference type="AlphaFoldDB" id="A0A438KH81"/>
<evidence type="ECO:0000256" key="3">
    <source>
        <dbReference type="ARBA" id="ARBA00022801"/>
    </source>
</evidence>
<dbReference type="InterPro" id="IPR008928">
    <property type="entry name" value="6-hairpin_glycosidase_sf"/>
</dbReference>
<dbReference type="GO" id="GO:0030245">
    <property type="term" value="P:cellulose catabolic process"/>
    <property type="evidence" value="ECO:0007669"/>
    <property type="project" value="UniProtKB-KW"/>
</dbReference>
<keyword evidence="3 8" id="KW-0378">Hydrolase</keyword>
<dbReference type="FunFam" id="1.50.10.10:FF:000020">
    <property type="entry name" value="Endoglucanase"/>
    <property type="match status" value="1"/>
</dbReference>
<keyword evidence="4 9" id="KW-0136">Cellulose degradation</keyword>
<reference evidence="12 13" key="1">
    <citation type="journal article" date="2018" name="PLoS Genet.">
        <title>Population sequencing reveals clonal diversity and ancestral inbreeding in the grapevine cultivar Chardonnay.</title>
        <authorList>
            <person name="Roach M.J."/>
            <person name="Johnson D.L."/>
            <person name="Bohlmann J."/>
            <person name="van Vuuren H.J."/>
            <person name="Jones S.J."/>
            <person name="Pretorius I.S."/>
            <person name="Schmidt S.A."/>
            <person name="Borneman A.R."/>
        </authorList>
    </citation>
    <scope>NUCLEOTIDE SEQUENCE [LARGE SCALE GENOMIC DNA]</scope>
    <source>
        <strain evidence="13">cv. Chardonnay</strain>
        <tissue evidence="12">Leaf</tissue>
    </source>
</reference>
<dbReference type="GO" id="GO:0008810">
    <property type="term" value="F:cellulase activity"/>
    <property type="evidence" value="ECO:0007669"/>
    <property type="project" value="UniProtKB-EC"/>
</dbReference>
<evidence type="ECO:0000259" key="11">
    <source>
        <dbReference type="Pfam" id="PF00759"/>
    </source>
</evidence>
<evidence type="ECO:0000256" key="4">
    <source>
        <dbReference type="ARBA" id="ARBA00023001"/>
    </source>
</evidence>
<evidence type="ECO:0000256" key="9">
    <source>
        <dbReference type="RuleBase" id="RU361166"/>
    </source>
</evidence>
<dbReference type="InterPro" id="IPR033126">
    <property type="entry name" value="Glyco_hydro_9_Asp/Glu_AS"/>
</dbReference>
<comment type="similarity">
    <text evidence="2 8 9">Belongs to the glycosyl hydrolase 9 (cellulase E) family.</text>
</comment>
<feature type="domain" description="Glycoside hydrolase family 9" evidence="11">
    <location>
        <begin position="102"/>
        <end position="579"/>
    </location>
</feature>
<keyword evidence="10" id="KW-1133">Transmembrane helix</keyword>
<evidence type="ECO:0000256" key="5">
    <source>
        <dbReference type="ARBA" id="ARBA00023277"/>
    </source>
</evidence>
<comment type="catalytic activity">
    <reaction evidence="1 9">
        <text>Endohydrolysis of (1-&gt;4)-beta-D-glucosidic linkages in cellulose, lichenin and cereal beta-D-glucans.</text>
        <dbReference type="EC" id="3.2.1.4"/>
    </reaction>
</comment>
<feature type="transmembrane region" description="Helical" evidence="10">
    <location>
        <begin position="35"/>
        <end position="53"/>
    </location>
</feature>
<dbReference type="EMBL" id="QGNW01000006">
    <property type="protein sequence ID" value="RVX20554.1"/>
    <property type="molecule type" value="Genomic_DNA"/>
</dbReference>
<dbReference type="PROSITE" id="PS00698">
    <property type="entry name" value="GH9_3"/>
    <property type="match status" value="1"/>
</dbReference>
<proteinExistence type="inferred from homology"/>
<evidence type="ECO:0000313" key="12">
    <source>
        <dbReference type="EMBL" id="RVX20554.1"/>
    </source>
</evidence>
<protein>
    <recommendedName>
        <fullName evidence="9">Endoglucanase</fullName>
        <ecNumber evidence="9">3.2.1.4</ecNumber>
    </recommendedName>
</protein>
<sequence>MRLQRQPQFSDSSSPSYFKDHAEAFGSLPYIQVKLWVGWLVGLLSSVALWAAPKNGSLPCFCLFFFSSSSTLLILLCFFTSSLLLCNAFQHHHHPRVARHNYRDALTKSILFFEGQRSGRLPSNQRMTWRRDSGLSDGAAMHVDLVGGYYDAGDNVKFGFPMAFTTTMLSWSVIEFGGLMKGELQHAKEAIRWATDYLLKATVHPDTIYVQVGDANKDHACWERPEDMDTSRSVFKVDRNTPGSDVAAETAAALAAASVVFRRSDPTYSKLLIRRAIRVFQFADRYRGAYSNGLKNYVCPFYCSYSGYQDELLWGAAWLHKATRNPTFLSYIQVNGQTLGADDSDNTFGWDNKHVGARILLSKAFLLQRVQSLHDYKGHADNFICSLVPGTPFSQAQYTPGGLLFKMSDSNMQYVTSTSFLLVTYAKYLTSAHKVVNCGGTIITPKRLRVIAKKQVYHINNMSHRTEVITCHTPLTQSHCGLPLGGQPLEDVLHGGVWSKVPTKDTPQGLITALNCQTPGKDPMLCRLQYHALSSPNPNILVGAVVGGPDQHDRFPDQRSDFEQSEPSTYTNAPLVGALTYLAHSFGQL</sequence>
<dbReference type="Pfam" id="PF00759">
    <property type="entry name" value="Glyco_hydro_9"/>
    <property type="match status" value="1"/>
</dbReference>
<keyword evidence="10" id="KW-0812">Transmembrane</keyword>
<gene>
    <name evidence="12" type="primary">VvCHDp000134_0</name>
    <name evidence="12" type="ORF">CK203_002977</name>
</gene>
<dbReference type="InterPro" id="IPR001701">
    <property type="entry name" value="Glyco_hydro_9"/>
</dbReference>
<comment type="caution">
    <text evidence="12">The sequence shown here is derived from an EMBL/GenBank/DDBJ whole genome shotgun (WGS) entry which is preliminary data.</text>
</comment>
<keyword evidence="7 8" id="KW-0624">Polysaccharide degradation</keyword>
<feature type="transmembrane region" description="Helical" evidence="10">
    <location>
        <begin position="60"/>
        <end position="85"/>
    </location>
</feature>
<dbReference type="EC" id="3.2.1.4" evidence="9"/>
<dbReference type="SUPFAM" id="SSF48208">
    <property type="entry name" value="Six-hairpin glycosidases"/>
    <property type="match status" value="1"/>
</dbReference>
<evidence type="ECO:0000256" key="1">
    <source>
        <dbReference type="ARBA" id="ARBA00000966"/>
    </source>
</evidence>
<evidence type="ECO:0000256" key="8">
    <source>
        <dbReference type="PROSITE-ProRule" id="PRU10060"/>
    </source>
</evidence>
<evidence type="ECO:0000256" key="6">
    <source>
        <dbReference type="ARBA" id="ARBA00023295"/>
    </source>
</evidence>
<dbReference type="InterPro" id="IPR012341">
    <property type="entry name" value="6hp_glycosidase-like_sf"/>
</dbReference>
<name>A0A438KH81_VITVI</name>
<organism evidence="12 13">
    <name type="scientific">Vitis vinifera</name>
    <name type="common">Grape</name>
    <dbReference type="NCBI Taxonomy" id="29760"/>
    <lineage>
        <taxon>Eukaryota</taxon>
        <taxon>Viridiplantae</taxon>
        <taxon>Streptophyta</taxon>
        <taxon>Embryophyta</taxon>
        <taxon>Tracheophyta</taxon>
        <taxon>Spermatophyta</taxon>
        <taxon>Magnoliopsida</taxon>
        <taxon>eudicotyledons</taxon>
        <taxon>Gunneridae</taxon>
        <taxon>Pentapetalae</taxon>
        <taxon>rosids</taxon>
        <taxon>Vitales</taxon>
        <taxon>Vitaceae</taxon>
        <taxon>Viteae</taxon>
        <taxon>Vitis</taxon>
    </lineage>
</organism>
<dbReference type="Gene3D" id="1.50.10.10">
    <property type="match status" value="1"/>
</dbReference>
<keyword evidence="6 8" id="KW-0326">Glycosidase</keyword>